<proteinExistence type="predicted"/>
<keyword evidence="1" id="KW-0732">Signal</keyword>
<feature type="signal peptide" evidence="1">
    <location>
        <begin position="1"/>
        <end position="22"/>
    </location>
</feature>
<evidence type="ECO:0000313" key="3">
    <source>
        <dbReference type="Proteomes" id="UP000019402"/>
    </source>
</evidence>
<sequence>MKNTIKFWGSASLLLAVMIGFASCNSSSKKSKQSKPALVEKAEVETKVREFVYPLPTSYEIVEMLNKIEAGYIFDLANNPANADKYSTEKSMALNLGVFGGDLSYASTYNQKQETANFIEASRKMLEGLDLMAAVREDLPEQVEANEDNKEALVKLITDSFYDTYDFLHRTNRAPVSVLIMSGAWVEGLYIATHISEETFNSKEMVEIILKQKEPLLKLMEILAEYKDDQGVAETIADLSNIANIYAGIESSAITQEQMIQIAEESLKIRKKFIATK</sequence>
<dbReference type="Proteomes" id="UP000019402">
    <property type="component" value="Unassembled WGS sequence"/>
</dbReference>
<reference evidence="2 3" key="1">
    <citation type="journal article" date="2014" name="Genome Announc.">
        <title>Draft Genome Sequence of Cytophaga fermentans JCM 21142T, a Facultative Anaerobe Isolated from Marine Mud.</title>
        <authorList>
            <person name="Starns D."/>
            <person name="Oshima K."/>
            <person name="Suda W."/>
            <person name="Iino T."/>
            <person name="Yuki M."/>
            <person name="Inoue J."/>
            <person name="Kitamura K."/>
            <person name="Iida T."/>
            <person name="Darby A."/>
            <person name="Hattori M."/>
            <person name="Ohkuma M."/>
        </authorList>
    </citation>
    <scope>NUCLEOTIDE SEQUENCE [LARGE SCALE GENOMIC DNA]</scope>
    <source>
        <strain evidence="2 3">JCM 21142</strain>
    </source>
</reference>
<dbReference type="STRING" id="869213.GCA_000517085_03493"/>
<dbReference type="EMBL" id="BAMD01000003">
    <property type="protein sequence ID" value="GAF01896.1"/>
    <property type="molecule type" value="Genomic_DNA"/>
</dbReference>
<feature type="chain" id="PRO_5004904220" evidence="1">
    <location>
        <begin position="23"/>
        <end position="277"/>
    </location>
</feature>
<gene>
    <name evidence="2" type="ORF">JCM21142_518</name>
</gene>
<dbReference type="AlphaFoldDB" id="W7YBR4"/>
<name>W7YBR4_9BACT</name>
<dbReference type="OrthoDB" id="1116284at2"/>
<dbReference type="PROSITE" id="PS51257">
    <property type="entry name" value="PROKAR_LIPOPROTEIN"/>
    <property type="match status" value="1"/>
</dbReference>
<dbReference type="RefSeq" id="WP_027472890.1">
    <property type="nucleotide sequence ID" value="NZ_BAMD01000003.1"/>
</dbReference>
<keyword evidence="3" id="KW-1185">Reference proteome</keyword>
<organism evidence="2 3">
    <name type="scientific">Saccharicrinis fermentans DSM 9555 = JCM 21142</name>
    <dbReference type="NCBI Taxonomy" id="869213"/>
    <lineage>
        <taxon>Bacteria</taxon>
        <taxon>Pseudomonadati</taxon>
        <taxon>Bacteroidota</taxon>
        <taxon>Bacteroidia</taxon>
        <taxon>Marinilabiliales</taxon>
        <taxon>Marinilabiliaceae</taxon>
        <taxon>Saccharicrinis</taxon>
    </lineage>
</organism>
<accession>W7YBR4</accession>
<protein>
    <submittedName>
        <fullName evidence="2">Uncharacterized protein</fullName>
    </submittedName>
</protein>
<comment type="caution">
    <text evidence="2">The sequence shown here is derived from an EMBL/GenBank/DDBJ whole genome shotgun (WGS) entry which is preliminary data.</text>
</comment>
<dbReference type="eggNOG" id="ENOG5033PNI">
    <property type="taxonomic scope" value="Bacteria"/>
</dbReference>
<evidence type="ECO:0000313" key="2">
    <source>
        <dbReference type="EMBL" id="GAF01896.1"/>
    </source>
</evidence>
<evidence type="ECO:0000256" key="1">
    <source>
        <dbReference type="SAM" id="SignalP"/>
    </source>
</evidence>